<dbReference type="Pfam" id="PF09859">
    <property type="entry name" value="Oxygenase-NA"/>
    <property type="match status" value="1"/>
</dbReference>
<gene>
    <name evidence="1" type="ORF">SAMN05421877_103110</name>
</gene>
<evidence type="ECO:0000313" key="1">
    <source>
        <dbReference type="EMBL" id="SEF85712.1"/>
    </source>
</evidence>
<dbReference type="EMBL" id="FNUT01000003">
    <property type="protein sequence ID" value="SEF85712.1"/>
    <property type="molecule type" value="Genomic_DNA"/>
</dbReference>
<dbReference type="Proteomes" id="UP000236731">
    <property type="component" value="Unassembled WGS sequence"/>
</dbReference>
<evidence type="ECO:0008006" key="3">
    <source>
        <dbReference type="Google" id="ProtNLM"/>
    </source>
</evidence>
<organism evidence="1 2">
    <name type="scientific">Sphingobacterium lactis</name>
    <dbReference type="NCBI Taxonomy" id="797291"/>
    <lineage>
        <taxon>Bacteria</taxon>
        <taxon>Pseudomonadati</taxon>
        <taxon>Bacteroidota</taxon>
        <taxon>Sphingobacteriia</taxon>
        <taxon>Sphingobacteriales</taxon>
        <taxon>Sphingobacteriaceae</taxon>
        <taxon>Sphingobacterium</taxon>
    </lineage>
</organism>
<name>A0A1H5VEC0_9SPHI</name>
<reference evidence="2" key="1">
    <citation type="submission" date="2016-10" db="EMBL/GenBank/DDBJ databases">
        <authorList>
            <person name="Varghese N."/>
            <person name="Submissions S."/>
        </authorList>
    </citation>
    <scope>NUCLEOTIDE SEQUENCE [LARGE SCALE GENOMIC DNA]</scope>
    <source>
        <strain evidence="2">DSM 22361</strain>
    </source>
</reference>
<proteinExistence type="predicted"/>
<dbReference type="AlphaFoldDB" id="A0A1H5VEC0"/>
<dbReference type="RefSeq" id="WP_103905487.1">
    <property type="nucleotide sequence ID" value="NZ_CP049246.1"/>
</dbReference>
<protein>
    <recommendedName>
        <fullName evidence="3">Prolyl 4-hydroxylase subunit alpha</fullName>
    </recommendedName>
</protein>
<dbReference type="InterPro" id="IPR018655">
    <property type="entry name" value="DUF2086"/>
</dbReference>
<accession>A0A1H5VEC0</accession>
<keyword evidence="2" id="KW-1185">Reference proteome</keyword>
<dbReference type="OrthoDB" id="9781972at2"/>
<sequence length="237" mass="27056">MKAIADRIKEINWDNFTEQMHANGYAVLPKLITPTECEVLKETYADPNNFRKTVVMERYRFGLGAYKYFRYPLPQIIQDLRKEIYPALAGIANEWFQQLGLKTVFPSAHEELLAQCHQAGQEQATVLILRYGKGGFNTLHQDLYGEIFFPMQLVVMLSELEEDYSGGEFVLTQQVPRAQSKAIVLQPSKGDVLVFTTNFKPQKGARGFYRVNMKHGVSEVHSGERYTLGVIFHDAIS</sequence>
<evidence type="ECO:0000313" key="2">
    <source>
        <dbReference type="Proteomes" id="UP000236731"/>
    </source>
</evidence>
<dbReference type="Gene3D" id="2.60.120.620">
    <property type="entry name" value="q2cbj1_9rhob like domain"/>
    <property type="match status" value="1"/>
</dbReference>